<dbReference type="PANTHER" id="PTHR30086:SF20">
    <property type="entry name" value="ARGININE EXPORTER PROTEIN ARGO-RELATED"/>
    <property type="match status" value="1"/>
</dbReference>
<accession>A0A3B0SSZ0</accession>
<evidence type="ECO:0000256" key="1">
    <source>
        <dbReference type="ARBA" id="ARBA00004651"/>
    </source>
</evidence>
<keyword evidence="5 6" id="KW-0472">Membrane</keyword>
<comment type="subcellular location">
    <subcellularLocation>
        <location evidence="1">Cell membrane</location>
        <topology evidence="1">Multi-pass membrane protein</topology>
    </subcellularLocation>
</comment>
<evidence type="ECO:0000256" key="4">
    <source>
        <dbReference type="ARBA" id="ARBA00022989"/>
    </source>
</evidence>
<evidence type="ECO:0000256" key="5">
    <source>
        <dbReference type="ARBA" id="ARBA00023136"/>
    </source>
</evidence>
<dbReference type="InterPro" id="IPR001123">
    <property type="entry name" value="LeuE-type"/>
</dbReference>
<evidence type="ECO:0000256" key="6">
    <source>
        <dbReference type="SAM" id="Phobius"/>
    </source>
</evidence>
<dbReference type="GO" id="GO:0015171">
    <property type="term" value="F:amino acid transmembrane transporter activity"/>
    <property type="evidence" value="ECO:0007669"/>
    <property type="project" value="TreeGrafter"/>
</dbReference>
<evidence type="ECO:0008006" key="8">
    <source>
        <dbReference type="Google" id="ProtNLM"/>
    </source>
</evidence>
<feature type="transmembrane region" description="Helical" evidence="6">
    <location>
        <begin position="116"/>
        <end position="137"/>
    </location>
</feature>
<sequence>MEPGIFILFALTTIVVVFSPGPAAITIASQGSRNGVKYAIFGVFGVAFANAVYFALSAMGIASIIIASHLIFSIIKWVGVAYLVYLGLSAIFSKSGGLQISQGKKGNPLTLFSKGFIVEFANPKALLYFAAILPQFINLDSNILGQILIMGLTTIVLDITAYTAYAFLGHRITSSGVKPWVIKTINRTAGGALLFAAAKMTSLNALRS</sequence>
<dbReference type="AlphaFoldDB" id="A0A3B0SSZ0"/>
<dbReference type="GO" id="GO:0005886">
    <property type="term" value="C:plasma membrane"/>
    <property type="evidence" value="ECO:0007669"/>
    <property type="project" value="UniProtKB-SubCell"/>
</dbReference>
<organism evidence="7">
    <name type="scientific">hydrothermal vent metagenome</name>
    <dbReference type="NCBI Taxonomy" id="652676"/>
    <lineage>
        <taxon>unclassified sequences</taxon>
        <taxon>metagenomes</taxon>
        <taxon>ecological metagenomes</taxon>
    </lineage>
</organism>
<feature type="transmembrane region" description="Helical" evidence="6">
    <location>
        <begin position="143"/>
        <end position="168"/>
    </location>
</feature>
<dbReference type="EMBL" id="UOEF01000438">
    <property type="protein sequence ID" value="VAW05402.1"/>
    <property type="molecule type" value="Genomic_DNA"/>
</dbReference>
<keyword evidence="4 6" id="KW-1133">Transmembrane helix</keyword>
<gene>
    <name evidence="7" type="ORF">MNBD_ALPHA04-856</name>
</gene>
<evidence type="ECO:0000256" key="2">
    <source>
        <dbReference type="ARBA" id="ARBA00022475"/>
    </source>
</evidence>
<reference evidence="7" key="1">
    <citation type="submission" date="2018-06" db="EMBL/GenBank/DDBJ databases">
        <authorList>
            <person name="Zhirakovskaya E."/>
        </authorList>
    </citation>
    <scope>NUCLEOTIDE SEQUENCE</scope>
</reference>
<dbReference type="PIRSF" id="PIRSF006324">
    <property type="entry name" value="LeuE"/>
    <property type="match status" value="1"/>
</dbReference>
<name>A0A3B0SSZ0_9ZZZZ</name>
<evidence type="ECO:0000256" key="3">
    <source>
        <dbReference type="ARBA" id="ARBA00022692"/>
    </source>
</evidence>
<protein>
    <recommendedName>
        <fullName evidence="8">Homoserine/homoserine lactone efflux protein</fullName>
    </recommendedName>
</protein>
<dbReference type="PANTHER" id="PTHR30086">
    <property type="entry name" value="ARGININE EXPORTER PROTEIN ARGO"/>
    <property type="match status" value="1"/>
</dbReference>
<feature type="transmembrane region" description="Helical" evidence="6">
    <location>
        <begin position="74"/>
        <end position="95"/>
    </location>
</feature>
<keyword evidence="3 6" id="KW-0812">Transmembrane</keyword>
<dbReference type="Pfam" id="PF01810">
    <property type="entry name" value="LysE"/>
    <property type="match status" value="1"/>
</dbReference>
<feature type="transmembrane region" description="Helical" evidence="6">
    <location>
        <begin position="40"/>
        <end position="68"/>
    </location>
</feature>
<evidence type="ECO:0000313" key="7">
    <source>
        <dbReference type="EMBL" id="VAW05402.1"/>
    </source>
</evidence>
<proteinExistence type="predicted"/>
<keyword evidence="2" id="KW-1003">Cell membrane</keyword>
<feature type="transmembrane region" description="Helical" evidence="6">
    <location>
        <begin position="6"/>
        <end position="28"/>
    </location>
</feature>